<accession>Q5CY63</accession>
<dbReference type="KEGG" id="cpv:cgd7_3540"/>
<evidence type="ECO:0000313" key="4">
    <source>
        <dbReference type="Proteomes" id="UP000006726"/>
    </source>
</evidence>
<gene>
    <name evidence="3" type="ORF">cgd7_3540</name>
</gene>
<feature type="coiled-coil region" evidence="1">
    <location>
        <begin position="133"/>
        <end position="160"/>
    </location>
</feature>
<protein>
    <submittedName>
        <fullName evidence="3">Uncharacterized protein</fullName>
    </submittedName>
</protein>
<dbReference type="EMBL" id="AAEE01000001">
    <property type="protein sequence ID" value="EAK90635.1"/>
    <property type="molecule type" value="Genomic_DNA"/>
</dbReference>
<organism evidence="3 4">
    <name type="scientific">Cryptosporidium parvum (strain Iowa II)</name>
    <dbReference type="NCBI Taxonomy" id="353152"/>
    <lineage>
        <taxon>Eukaryota</taxon>
        <taxon>Sar</taxon>
        <taxon>Alveolata</taxon>
        <taxon>Apicomplexa</taxon>
        <taxon>Conoidasida</taxon>
        <taxon>Coccidia</taxon>
        <taxon>Eucoccidiorida</taxon>
        <taxon>Eimeriorina</taxon>
        <taxon>Cryptosporidiidae</taxon>
        <taxon>Cryptosporidium</taxon>
    </lineage>
</organism>
<feature type="non-terminal residue" evidence="3">
    <location>
        <position position="1"/>
    </location>
</feature>
<dbReference type="RefSeq" id="XP_628517.1">
    <property type="nucleotide sequence ID" value="XM_628515.1"/>
</dbReference>
<dbReference type="AlphaFoldDB" id="Q5CY63"/>
<dbReference type="OrthoDB" id="341115at2759"/>
<dbReference type="OMA" id="YHYNETQ"/>
<feature type="coiled-coil region" evidence="1">
    <location>
        <begin position="11"/>
        <end position="45"/>
    </location>
</feature>
<feature type="compositionally biased region" description="Polar residues" evidence="2">
    <location>
        <begin position="417"/>
        <end position="428"/>
    </location>
</feature>
<dbReference type="InParanoid" id="Q5CY63"/>
<evidence type="ECO:0000313" key="3">
    <source>
        <dbReference type="EMBL" id="EAK90635.1"/>
    </source>
</evidence>
<evidence type="ECO:0000256" key="1">
    <source>
        <dbReference type="SAM" id="Coils"/>
    </source>
</evidence>
<proteinExistence type="predicted"/>
<sequence>SVNTLGKMDTRNEEYAEFKKLRQNVKQLQDELQKRISAEAELESEVKRLHEETIPLSAARALTHVALCKGRALEILSGMTSSNSVNTSNLRWAFRSLYKFAFGDIAYAKKIGEDRSAQYHYNETQLRLFRQEQLLLLAENERLSSQIKNLQLELAQNYKATKLEKIVNKPSKRRSQTQPRSGSNNEPIRENEADSVSNSELETESDSESETSSCIALNVELVTRHLWSLIHCMHSAFQRRKLLAFITWRLTTNRSSHQISDGAPNSSSFTNDQGIHETSGSMNINRFFELLQRRYRTMLLARGFWRIWSSCYSPLFKRKTNCGVVRGPGMSSFRPINHGGLMHNDSAYKTIGGLEDVAYVTIQGSGASISSSSTSFATQPHYLANLPSFSKITYAPRNTYFETKDLPPFPKPREGIKSQQHSLEQNKSIPPYFRPFDKPNNYIHERNCSSDLINNSLHPSSTGTSDINAARTELISLLEPRITNNPLGLINEGNISQFQSGPMDNISTKLKYLDILTEAIDE</sequence>
<feature type="compositionally biased region" description="Polar residues" evidence="2">
    <location>
        <begin position="176"/>
        <end position="186"/>
    </location>
</feature>
<keyword evidence="1" id="KW-0175">Coiled coil</keyword>
<keyword evidence="4" id="KW-1185">Reference proteome</keyword>
<name>Q5CY63_CRYPI</name>
<dbReference type="Proteomes" id="UP000006726">
    <property type="component" value="Chromosome 7"/>
</dbReference>
<comment type="caution">
    <text evidence="3">The sequence shown here is derived from an EMBL/GenBank/DDBJ whole genome shotgun (WGS) entry which is preliminary data.</text>
</comment>
<feature type="region of interest" description="Disordered" evidence="2">
    <location>
        <begin position="166"/>
        <end position="209"/>
    </location>
</feature>
<evidence type="ECO:0000256" key="2">
    <source>
        <dbReference type="SAM" id="MobiDB-lite"/>
    </source>
</evidence>
<reference evidence="3 4" key="1">
    <citation type="journal article" date="2004" name="Science">
        <title>Complete genome sequence of the apicomplexan, Cryptosporidium parvum.</title>
        <authorList>
            <person name="Abrahamsen M.S."/>
            <person name="Templeton T.J."/>
            <person name="Enomoto S."/>
            <person name="Abrahante J.E."/>
            <person name="Zhu G."/>
            <person name="Lancto C.A."/>
            <person name="Deng M."/>
            <person name="Liu C."/>
            <person name="Widmer G."/>
            <person name="Tzipori S."/>
            <person name="Buck G.A."/>
            <person name="Xu P."/>
            <person name="Bankier A.T."/>
            <person name="Dear P.H."/>
            <person name="Konfortov B.A."/>
            <person name="Spriggs H.F."/>
            <person name="Iyer L."/>
            <person name="Anantharaman V."/>
            <person name="Aravind L."/>
            <person name="Kapur V."/>
        </authorList>
    </citation>
    <scope>NUCLEOTIDE SEQUENCE [LARGE SCALE GENOMIC DNA]</scope>
    <source>
        <strain evidence="4">Iowa II</strain>
    </source>
</reference>
<feature type="region of interest" description="Disordered" evidence="2">
    <location>
        <begin position="403"/>
        <end position="431"/>
    </location>
</feature>
<dbReference type="GeneID" id="3371983"/>